<dbReference type="InterPro" id="IPR011990">
    <property type="entry name" value="TPR-like_helical_dom_sf"/>
</dbReference>
<comment type="similarity">
    <text evidence="2">Belongs to the SusD family.</text>
</comment>
<comment type="caution">
    <text evidence="9">The sequence shown here is derived from an EMBL/GenBank/DDBJ whole genome shotgun (WGS) entry which is preliminary data.</text>
</comment>
<evidence type="ECO:0000256" key="6">
    <source>
        <dbReference type="PROSITE-ProRule" id="PRU00339"/>
    </source>
</evidence>
<feature type="domain" description="RagB/SusD" evidence="7">
    <location>
        <begin position="277"/>
        <end position="555"/>
    </location>
</feature>
<keyword evidence="6" id="KW-0802">TPR repeat</keyword>
<organism evidence="9 10">
    <name type="scientific">Runella salmonicolor</name>
    <dbReference type="NCBI Taxonomy" id="2950278"/>
    <lineage>
        <taxon>Bacteria</taxon>
        <taxon>Pseudomonadati</taxon>
        <taxon>Bacteroidota</taxon>
        <taxon>Cytophagia</taxon>
        <taxon>Cytophagales</taxon>
        <taxon>Spirosomataceae</taxon>
        <taxon>Runella</taxon>
    </lineage>
</organism>
<evidence type="ECO:0000313" key="10">
    <source>
        <dbReference type="Proteomes" id="UP001204772"/>
    </source>
</evidence>
<evidence type="ECO:0000256" key="3">
    <source>
        <dbReference type="ARBA" id="ARBA00022729"/>
    </source>
</evidence>
<dbReference type="Gene3D" id="1.25.40.390">
    <property type="match status" value="1"/>
</dbReference>
<dbReference type="Proteomes" id="UP001204772">
    <property type="component" value="Unassembled WGS sequence"/>
</dbReference>
<evidence type="ECO:0000256" key="1">
    <source>
        <dbReference type="ARBA" id="ARBA00004442"/>
    </source>
</evidence>
<dbReference type="CDD" id="cd08977">
    <property type="entry name" value="SusD"/>
    <property type="match status" value="1"/>
</dbReference>
<feature type="domain" description="SusD-like N-terminal" evidence="8">
    <location>
        <begin position="101"/>
        <end position="241"/>
    </location>
</feature>
<accession>A0ABT1FS99</accession>
<dbReference type="Pfam" id="PF14322">
    <property type="entry name" value="SusD-like_3"/>
    <property type="match status" value="1"/>
</dbReference>
<feature type="repeat" description="TPR" evidence="6">
    <location>
        <begin position="230"/>
        <end position="263"/>
    </location>
</feature>
<evidence type="ECO:0000259" key="8">
    <source>
        <dbReference type="Pfam" id="PF14322"/>
    </source>
</evidence>
<keyword evidence="5" id="KW-0998">Cell outer membrane</keyword>
<keyword evidence="3" id="KW-0732">Signal</keyword>
<evidence type="ECO:0000313" key="9">
    <source>
        <dbReference type="EMBL" id="MCP1384614.1"/>
    </source>
</evidence>
<evidence type="ECO:0000259" key="7">
    <source>
        <dbReference type="Pfam" id="PF07980"/>
    </source>
</evidence>
<dbReference type="InterPro" id="IPR019734">
    <property type="entry name" value="TPR_rpt"/>
</dbReference>
<evidence type="ECO:0000256" key="5">
    <source>
        <dbReference type="ARBA" id="ARBA00023237"/>
    </source>
</evidence>
<evidence type="ECO:0000256" key="2">
    <source>
        <dbReference type="ARBA" id="ARBA00006275"/>
    </source>
</evidence>
<keyword evidence="4" id="KW-0472">Membrane</keyword>
<protein>
    <submittedName>
        <fullName evidence="9">RagB/SusD family nutrient uptake outer membrane protein</fullName>
    </submittedName>
</protein>
<gene>
    <name evidence="9" type="ORF">NCI00_19420</name>
</gene>
<dbReference type="PROSITE" id="PS51257">
    <property type="entry name" value="PROKAR_LIPOPROTEIN"/>
    <property type="match status" value="1"/>
</dbReference>
<dbReference type="EMBL" id="JAMZEL010000009">
    <property type="protein sequence ID" value="MCP1384614.1"/>
    <property type="molecule type" value="Genomic_DNA"/>
</dbReference>
<reference evidence="9 10" key="1">
    <citation type="submission" date="2022-06" db="EMBL/GenBank/DDBJ databases">
        <title>Runella sp. S5 genome sequencing.</title>
        <authorList>
            <person name="Park S."/>
        </authorList>
    </citation>
    <scope>NUCLEOTIDE SEQUENCE [LARGE SCALE GENOMIC DNA]</scope>
    <source>
        <strain evidence="9 10">S5</strain>
    </source>
</reference>
<keyword evidence="10" id="KW-1185">Reference proteome</keyword>
<dbReference type="Pfam" id="PF07980">
    <property type="entry name" value="SusD_RagB"/>
    <property type="match status" value="1"/>
</dbReference>
<dbReference type="InterPro" id="IPR012944">
    <property type="entry name" value="SusD_RagB_dom"/>
</dbReference>
<dbReference type="SUPFAM" id="SSF48452">
    <property type="entry name" value="TPR-like"/>
    <property type="match status" value="1"/>
</dbReference>
<name>A0ABT1FS99_9BACT</name>
<comment type="subcellular location">
    <subcellularLocation>
        <location evidence="1">Cell outer membrane</location>
    </subcellularLocation>
</comment>
<proteinExistence type="inferred from homology"/>
<dbReference type="RefSeq" id="WP_253530325.1">
    <property type="nucleotide sequence ID" value="NZ_JAMZEL010000009.1"/>
</dbReference>
<sequence>MNYLKHNLIIKTSYYGKAIVLTLLMTISFSCEKALEQFPSNAFAKDNFWTSEPNAKIALTGVYRGSMTYGTQVVPTDWWNYCGLVFLEFATDNLYDRRGDNSMQNRLTNGTLLPDNAIILGYWSGSYSRIAICNDFLENIDKVKMEQAKIDRMKAEALFIRATQYFYLSQYFGAVPLVKKTLTPDKANNVDKAPKSEVVKFVIDELTQAAANLPSFGALKADETGRASKQAALAFLGRIYLAEKKFTEAAAAYKQIIDLGANKIDPDYQSLFTPANENSSENIFSMQYVPGETSNALTQHAFPAVASGWHIVNPTGSIADAYGFDDGTPLSYDSPKFNYKNMGENRDPRFRYNLLWDGSKFGSKTYVCHPDSTKSLDQLTYSKQATRTGYGLRKFFDENFNGSLMTDYGGNMPIIRYAEVLLSYLEAELEAGKPISQALLDQTINAVRGRASVKMPPIKVTDPNLLRPILRNERRIELAFEGIRLWDIFRWDIGAEVLKGDFWGAPFPNSQLYAKTSKKLDPKFRWYITSKSFRKGIDDRWPIPQSEVNVNPKLK</sequence>
<dbReference type="InterPro" id="IPR033985">
    <property type="entry name" value="SusD-like_N"/>
</dbReference>
<dbReference type="PROSITE" id="PS50005">
    <property type="entry name" value="TPR"/>
    <property type="match status" value="1"/>
</dbReference>
<evidence type="ECO:0000256" key="4">
    <source>
        <dbReference type="ARBA" id="ARBA00023136"/>
    </source>
</evidence>